<dbReference type="AlphaFoldDB" id="A0A9P1G636"/>
<proteinExistence type="predicted"/>
<dbReference type="Proteomes" id="UP001152797">
    <property type="component" value="Unassembled WGS sequence"/>
</dbReference>
<organism evidence="1">
    <name type="scientific">Cladocopium goreaui</name>
    <dbReference type="NCBI Taxonomy" id="2562237"/>
    <lineage>
        <taxon>Eukaryota</taxon>
        <taxon>Sar</taxon>
        <taxon>Alveolata</taxon>
        <taxon>Dinophyceae</taxon>
        <taxon>Suessiales</taxon>
        <taxon>Symbiodiniaceae</taxon>
        <taxon>Cladocopium</taxon>
    </lineage>
</organism>
<dbReference type="EMBL" id="CAMXCT020002872">
    <property type="protein sequence ID" value="CAL1154376.1"/>
    <property type="molecule type" value="Genomic_DNA"/>
</dbReference>
<dbReference type="EMBL" id="CAMXCT010002872">
    <property type="protein sequence ID" value="CAI4001001.1"/>
    <property type="molecule type" value="Genomic_DNA"/>
</dbReference>
<sequence length="184" mass="20552">MLLATLEAIRVLELEESIEHWIKVSFATVHASFGAFSDVRSKVFANRGATLAHVATRRPPHAFNFLRQIKILQKTGANGGKQHFQDSYEIEVGFVQDWEQAAGVAKAFKLGKLEAEAVSQLQTNIPKHVVDNLANAVRIRGLTKLITHELIAKEVFSSNWSSGIGQLESWKEELRNDPDHKLVT</sequence>
<keyword evidence="3" id="KW-1185">Reference proteome</keyword>
<protein>
    <submittedName>
        <fullName evidence="1">Uncharacterized protein</fullName>
    </submittedName>
</protein>
<reference evidence="2" key="2">
    <citation type="submission" date="2024-04" db="EMBL/GenBank/DDBJ databases">
        <authorList>
            <person name="Chen Y."/>
            <person name="Shah S."/>
            <person name="Dougan E. K."/>
            <person name="Thang M."/>
            <person name="Chan C."/>
        </authorList>
    </citation>
    <scope>NUCLEOTIDE SEQUENCE [LARGE SCALE GENOMIC DNA]</scope>
</reference>
<evidence type="ECO:0000313" key="2">
    <source>
        <dbReference type="EMBL" id="CAL1154376.1"/>
    </source>
</evidence>
<dbReference type="EMBL" id="CAMXCT030002872">
    <property type="protein sequence ID" value="CAL4788313.1"/>
    <property type="molecule type" value="Genomic_DNA"/>
</dbReference>
<reference evidence="1" key="1">
    <citation type="submission" date="2022-10" db="EMBL/GenBank/DDBJ databases">
        <authorList>
            <person name="Chen Y."/>
            <person name="Dougan E. K."/>
            <person name="Chan C."/>
            <person name="Rhodes N."/>
            <person name="Thang M."/>
        </authorList>
    </citation>
    <scope>NUCLEOTIDE SEQUENCE</scope>
</reference>
<name>A0A9P1G636_9DINO</name>
<evidence type="ECO:0000313" key="1">
    <source>
        <dbReference type="EMBL" id="CAI4001001.1"/>
    </source>
</evidence>
<gene>
    <name evidence="1" type="ORF">C1SCF055_LOCUS27078</name>
</gene>
<comment type="caution">
    <text evidence="1">The sequence shown here is derived from an EMBL/GenBank/DDBJ whole genome shotgun (WGS) entry which is preliminary data.</text>
</comment>
<accession>A0A9P1G636</accession>
<evidence type="ECO:0000313" key="3">
    <source>
        <dbReference type="Proteomes" id="UP001152797"/>
    </source>
</evidence>
<dbReference type="OrthoDB" id="479839at2759"/>